<evidence type="ECO:0000313" key="2">
    <source>
        <dbReference type="Proteomes" id="UP000004810"/>
    </source>
</evidence>
<gene>
    <name evidence="1" type="ORF">WUBG_15744</name>
</gene>
<proteinExistence type="predicted"/>
<organism evidence="1 2">
    <name type="scientific">Wuchereria bancrofti</name>
    <dbReference type="NCBI Taxonomy" id="6293"/>
    <lineage>
        <taxon>Eukaryota</taxon>
        <taxon>Metazoa</taxon>
        <taxon>Ecdysozoa</taxon>
        <taxon>Nematoda</taxon>
        <taxon>Chromadorea</taxon>
        <taxon>Rhabditida</taxon>
        <taxon>Spirurina</taxon>
        <taxon>Spiruromorpha</taxon>
        <taxon>Filarioidea</taxon>
        <taxon>Onchocercidae</taxon>
        <taxon>Wuchereria</taxon>
    </lineage>
</organism>
<accession>J9DUJ8</accession>
<evidence type="ECO:0000313" key="1">
    <source>
        <dbReference type="EMBL" id="EJW73348.1"/>
    </source>
</evidence>
<sequence length="55" mass="6435">QQIISRHYARYVVTNRVAFIMELQPVKDVRGFSGAVFKNKWNIDVCETENVTYTV</sequence>
<dbReference type="AlphaFoldDB" id="J9DUJ8"/>
<name>J9DUJ8_WUCBA</name>
<dbReference type="Proteomes" id="UP000004810">
    <property type="component" value="Unassembled WGS sequence"/>
</dbReference>
<reference evidence="2" key="1">
    <citation type="submission" date="2012-08" db="EMBL/GenBank/DDBJ databases">
        <title>The Genome Sequence of Wuchereria bancrofti.</title>
        <authorList>
            <person name="Nutman T.B."/>
            <person name="Fink D.L."/>
            <person name="Russ C."/>
            <person name="Young S."/>
            <person name="Zeng Q."/>
            <person name="Koehrsen M."/>
            <person name="Alvarado L."/>
            <person name="Berlin A."/>
            <person name="Chapman S.B."/>
            <person name="Chen Z."/>
            <person name="Freedman E."/>
            <person name="Gellesch M."/>
            <person name="Goldberg J."/>
            <person name="Griggs A."/>
            <person name="Gujja S."/>
            <person name="Heilman E.R."/>
            <person name="Heiman D."/>
            <person name="Hepburn T."/>
            <person name="Howarth C."/>
            <person name="Jen D."/>
            <person name="Larson L."/>
            <person name="Lewis B."/>
            <person name="Mehta T."/>
            <person name="Park D."/>
            <person name="Pearson M."/>
            <person name="Roberts A."/>
            <person name="Saif S."/>
            <person name="Shea T."/>
            <person name="Shenoy N."/>
            <person name="Sisk P."/>
            <person name="Stolte C."/>
            <person name="Sykes S."/>
            <person name="Walk T."/>
            <person name="White J."/>
            <person name="Yandava C."/>
            <person name="Haas B."/>
            <person name="Henn M.R."/>
            <person name="Nusbaum C."/>
            <person name="Birren B."/>
        </authorList>
    </citation>
    <scope>NUCLEOTIDE SEQUENCE [LARGE SCALE GENOMIC DNA]</scope>
    <source>
        <strain evidence="2">NA</strain>
    </source>
</reference>
<protein>
    <submittedName>
        <fullName evidence="1">Uncharacterized protein</fullName>
    </submittedName>
</protein>
<feature type="non-terminal residue" evidence="1">
    <location>
        <position position="1"/>
    </location>
</feature>
<dbReference type="EMBL" id="ADBV01014249">
    <property type="protein sequence ID" value="EJW73348.1"/>
    <property type="molecule type" value="Genomic_DNA"/>
</dbReference>
<comment type="caution">
    <text evidence="1">The sequence shown here is derived from an EMBL/GenBank/DDBJ whole genome shotgun (WGS) entry which is preliminary data.</text>
</comment>